<evidence type="ECO:0000256" key="1">
    <source>
        <dbReference type="ARBA" id="ARBA00023157"/>
    </source>
</evidence>
<dbReference type="EMBL" id="JAAAJA010000869">
    <property type="protein sequence ID" value="KAG0249104.1"/>
    <property type="molecule type" value="Genomic_DNA"/>
</dbReference>
<accession>A0A9P6PKY8</accession>
<dbReference type="InterPro" id="IPR001590">
    <property type="entry name" value="Peptidase_M12B"/>
</dbReference>
<dbReference type="SUPFAM" id="SSF55486">
    <property type="entry name" value="Metalloproteases ('zincins'), catalytic domain"/>
    <property type="match status" value="1"/>
</dbReference>
<dbReference type="SMART" id="SM00050">
    <property type="entry name" value="DISIN"/>
    <property type="match status" value="1"/>
</dbReference>
<evidence type="ECO:0000313" key="9">
    <source>
        <dbReference type="EMBL" id="KAG0249104.1"/>
    </source>
</evidence>
<feature type="region of interest" description="Disordered" evidence="5">
    <location>
        <begin position="726"/>
        <end position="745"/>
    </location>
</feature>
<feature type="compositionally biased region" description="Polar residues" evidence="5">
    <location>
        <begin position="594"/>
        <end position="606"/>
    </location>
</feature>
<dbReference type="Pfam" id="PF17010">
    <property type="entry name" value="DUF5092"/>
    <property type="match status" value="1"/>
</dbReference>
<gene>
    <name evidence="9" type="ORF">BG011_009578</name>
</gene>
<feature type="binding site" evidence="4">
    <location>
        <position position="1167"/>
    </location>
    <ligand>
        <name>Zn(2+)</name>
        <dbReference type="ChEBI" id="CHEBI:29105"/>
        <note>catalytic</note>
    </ligand>
</feature>
<organism evidence="9 10">
    <name type="scientific">Mortierella polycephala</name>
    <dbReference type="NCBI Taxonomy" id="41804"/>
    <lineage>
        <taxon>Eukaryota</taxon>
        <taxon>Fungi</taxon>
        <taxon>Fungi incertae sedis</taxon>
        <taxon>Mucoromycota</taxon>
        <taxon>Mortierellomycotina</taxon>
        <taxon>Mortierellomycetes</taxon>
        <taxon>Mortierellales</taxon>
        <taxon>Mortierellaceae</taxon>
        <taxon>Mortierella</taxon>
    </lineage>
</organism>
<keyword evidence="6" id="KW-0472">Membrane</keyword>
<feature type="active site" evidence="4">
    <location>
        <position position="1158"/>
    </location>
</feature>
<feature type="compositionally biased region" description="Basic and acidic residues" evidence="5">
    <location>
        <begin position="1504"/>
        <end position="1517"/>
    </location>
</feature>
<dbReference type="InterPro" id="IPR031537">
    <property type="entry name" value="DUF5092"/>
</dbReference>
<feature type="domain" description="Disintegrin" evidence="7">
    <location>
        <begin position="1245"/>
        <end position="1334"/>
    </location>
</feature>
<dbReference type="GO" id="GO:0046872">
    <property type="term" value="F:metal ion binding"/>
    <property type="evidence" value="ECO:0007669"/>
    <property type="project" value="UniProtKB-KW"/>
</dbReference>
<feature type="region of interest" description="Disordered" evidence="5">
    <location>
        <begin position="594"/>
        <end position="635"/>
    </location>
</feature>
<evidence type="ECO:0000256" key="6">
    <source>
        <dbReference type="SAM" id="Phobius"/>
    </source>
</evidence>
<protein>
    <recommendedName>
        <fullName evidence="3">Disintegrin and metalloproteinase domain-containing protein B</fullName>
    </recommendedName>
</protein>
<keyword evidence="10" id="KW-1185">Reference proteome</keyword>
<feature type="compositionally biased region" description="Polar residues" evidence="5">
    <location>
        <begin position="659"/>
        <end position="670"/>
    </location>
</feature>
<keyword evidence="1" id="KW-1015">Disulfide bond</keyword>
<dbReference type="Proteomes" id="UP000726737">
    <property type="component" value="Unassembled WGS sequence"/>
</dbReference>
<dbReference type="FunFam" id="4.10.70.10:FF:000003">
    <property type="entry name" value="Disintegrin and metalloproteinase domain-containing protein 17"/>
    <property type="match status" value="1"/>
</dbReference>
<keyword evidence="4" id="KW-0862">Zinc</keyword>
<dbReference type="Gene3D" id="4.10.70.10">
    <property type="entry name" value="Disintegrin domain"/>
    <property type="match status" value="1"/>
</dbReference>
<dbReference type="PROSITE" id="PS50214">
    <property type="entry name" value="DISINTEGRIN_2"/>
    <property type="match status" value="1"/>
</dbReference>
<comment type="caution">
    <text evidence="4">Lacks conserved residue(s) required for the propagation of feature annotation.</text>
</comment>
<dbReference type="InterPro" id="IPR036436">
    <property type="entry name" value="Disintegrin_dom_sf"/>
</dbReference>
<keyword evidence="6" id="KW-1133">Transmembrane helix</keyword>
<dbReference type="GO" id="GO:0006508">
    <property type="term" value="P:proteolysis"/>
    <property type="evidence" value="ECO:0007669"/>
    <property type="project" value="InterPro"/>
</dbReference>
<dbReference type="Gene3D" id="3.40.390.10">
    <property type="entry name" value="Collagenase (Catalytic Domain)"/>
    <property type="match status" value="1"/>
</dbReference>
<feature type="compositionally biased region" description="Polar residues" evidence="5">
    <location>
        <begin position="343"/>
        <end position="355"/>
    </location>
</feature>
<dbReference type="Pfam" id="PF00200">
    <property type="entry name" value="Disintegrin"/>
    <property type="match status" value="1"/>
</dbReference>
<evidence type="ECO:0000256" key="5">
    <source>
        <dbReference type="SAM" id="MobiDB-lite"/>
    </source>
</evidence>
<feature type="compositionally biased region" description="Basic and acidic residues" evidence="5">
    <location>
        <begin position="1613"/>
        <end position="1624"/>
    </location>
</feature>
<evidence type="ECO:0000259" key="7">
    <source>
        <dbReference type="PROSITE" id="PS50214"/>
    </source>
</evidence>
<feature type="compositionally biased region" description="Basic residues" evidence="5">
    <location>
        <begin position="726"/>
        <end position="735"/>
    </location>
</feature>
<comment type="caution">
    <text evidence="9">The sequence shown here is derived from an EMBL/GenBank/DDBJ whole genome shotgun (WGS) entry which is preliminary data.</text>
</comment>
<dbReference type="PANTHER" id="PTHR11905">
    <property type="entry name" value="ADAM A DISINTEGRIN AND METALLOPROTEASE DOMAIN"/>
    <property type="match status" value="1"/>
</dbReference>
<evidence type="ECO:0000256" key="4">
    <source>
        <dbReference type="PROSITE-ProRule" id="PRU00276"/>
    </source>
</evidence>
<dbReference type="Pfam" id="PF13688">
    <property type="entry name" value="Reprolysin_5"/>
    <property type="match status" value="1"/>
</dbReference>
<dbReference type="SUPFAM" id="SSF57552">
    <property type="entry name" value="Blood coagulation inhibitor (disintegrin)"/>
    <property type="match status" value="1"/>
</dbReference>
<feature type="region of interest" description="Disordered" evidence="5">
    <location>
        <begin position="492"/>
        <end position="513"/>
    </location>
</feature>
<dbReference type="InterPro" id="IPR001762">
    <property type="entry name" value="Disintegrin_dom"/>
</dbReference>
<evidence type="ECO:0000313" key="10">
    <source>
        <dbReference type="Proteomes" id="UP000726737"/>
    </source>
</evidence>
<keyword evidence="4" id="KW-0479">Metal-binding</keyword>
<feature type="domain" description="Peptidase M12B" evidence="8">
    <location>
        <begin position="999"/>
        <end position="1236"/>
    </location>
</feature>
<evidence type="ECO:0000256" key="3">
    <source>
        <dbReference type="ARBA" id="ARBA00074021"/>
    </source>
</evidence>
<dbReference type="GO" id="GO:0004222">
    <property type="term" value="F:metalloendopeptidase activity"/>
    <property type="evidence" value="ECO:0007669"/>
    <property type="project" value="InterPro"/>
</dbReference>
<feature type="transmembrane region" description="Helical" evidence="6">
    <location>
        <begin position="1437"/>
        <end position="1458"/>
    </location>
</feature>
<evidence type="ECO:0000259" key="8">
    <source>
        <dbReference type="PROSITE" id="PS50215"/>
    </source>
</evidence>
<proteinExistence type="predicted"/>
<dbReference type="PROSITE" id="PS50215">
    <property type="entry name" value="ADAM_MEPRO"/>
    <property type="match status" value="1"/>
</dbReference>
<comment type="function">
    <text evidence="2">Probable zinc protease.</text>
</comment>
<feature type="compositionally biased region" description="Polar residues" evidence="5">
    <location>
        <begin position="613"/>
        <end position="635"/>
    </location>
</feature>
<feature type="region of interest" description="Disordered" evidence="5">
    <location>
        <begin position="343"/>
        <end position="443"/>
    </location>
</feature>
<feature type="region of interest" description="Disordered" evidence="5">
    <location>
        <begin position="651"/>
        <end position="672"/>
    </location>
</feature>
<sequence length="1658" mass="182248">MEGPACHINNIDNGHLATASAIFTKHGKKNDEKGVTSASTVIESNGMKEKKADPVTALTASKKPTPRRAMILTGLPTPTLPPRPIFPPELERYQVQGHGIDGLPQYDSRMQIYLASLRRDYEKQLKDYDHLKTLLQEDTYYTAAEVDVLDALDEDPFTLDSFENLMRIHASKGKDFILARVTTQDPNDEMKHYHSYYGAHQINKVLFRTQPEKGLLHRMRARNPLNNMLVVGDVHYYIISAQDVNAIKSHPTVHSSSSSISSHSSRMSRCSKLAAQAISSQSASARSSPILRNDVSLLSRSSEFESPLSIIPAMMAISIKKADEEDGIYEESVAGSSLETTTAAFGSSGNSSVQDGSRYHSRRRGSGSSTESASSSVLSTPTFLQSGFQPGKPSRLRRTIDSDVREIYSNTSTRYNNPESVRAVDPASPFSETTERLPSHSHQQAQSPLFQSLMGGSRIQSRSNTMTSVSSDKCSLSSSSCMSNHRRYSIATDTSTDSANQKNPNGNSNINISDIECNTEGSIGGGDEKIEGATYKFRYLASDDDFLLRSAVRQTFKANALESWDAILFTVSNNAPQEDMSHGGDHAPMSLRQQQRISNPPLQPRTSSRERTLLTQDQQGEGESSLETSTPGRSATELIQNDSARTLLGTGEAVPNNVEPDNSSILNGNHTRAAHSPAWPTIAYSETIHALRHDILPQDPIPENQKLYQYQQQPQQQAIYNQHLRKRNVKKRNSSSRKSSGGGGLAIVQKDDKLRVEFTAFNQTFYLHLEPNLDLVHPKLDLMGQKDLESLEDIKPFKGIVLQDETLSMQKWKRAMDYTPTAAGGPKTVEQILYEEGVVGWARMMVEHDESDGSLMLRGAFTVDGDTYHITSRQHYHVQKRSDDYTPSSSSSSRPFSQLIIYRNSDIFKPRSGFSKREDQETICGAHQIIDRKKKSRAKTQHGYYNPPNLTTSIHLGGSFNIFNFGSMLRKRQDGGVGENLTIKVAGPNPAPTGCPTTRMVNYMGVAADCTYVRSYGGLENARKQIFADFNTASGIYESTFNVALGIISLEIESMACPTTPVEGKQWNQECSSEYTINDRLSDFSYWRGQGGRSQDGAGLWHLMTKCNTGPVIGIAWTKALCQMSAQSQSTDTGQTQFTAGAGVSSISPNEWHVVAHEVAHGFGANHDCTASSCASAQTIEAAACCPLSPSTCDAKDHFIMNPSEQNPTTLFSPCSIFAICNTISSTSGSCLKPPETKMAHVFEPNVCGNGIREAGEQCDCGTPEECADDPCCDGATCQFKGTAVCDDMNDDCCLNCQLAPQGTICRSAISNCDYAETCTGNSTTCPEDNRVTDLTPCEIVSGNKTIGRGQCAHGICTSRDFQCAQQQRQGITKQCEAMTSGCEMLCNDPNGSLDLCMKIPSVFFVDGTPCGNSGTGTCDSGKCILSGGWAANHLEILIPVVCLVALAAAGGVAIWVIRVRRKRRILKEKLAASSVIYSTGTTETNPSMQACESSSAAAAGSKYNDDSLPKEKDTRSTADAPRWMITSDRRSSQVMTRRTDQVAISRRASFSTQNMLRISERDVVPVTLPGIMPPSPSSTHVQEQPRFQQQQYDEMMAGSHPNYSGEYDEHDDYERLSPQEHNIESFQQPQRQLDHRQHQQQQQQYQHRHCQQQGEQY</sequence>
<feature type="compositionally biased region" description="Polar residues" evidence="5">
    <location>
        <begin position="408"/>
        <end position="419"/>
    </location>
</feature>
<feature type="compositionally biased region" description="Low complexity" evidence="5">
    <location>
        <begin position="1640"/>
        <end position="1658"/>
    </location>
</feature>
<keyword evidence="6" id="KW-0812">Transmembrane</keyword>
<feature type="region of interest" description="Disordered" evidence="5">
    <location>
        <begin position="1501"/>
        <end position="1521"/>
    </location>
</feature>
<feature type="binding site" evidence="4">
    <location>
        <position position="1157"/>
    </location>
    <ligand>
        <name>Zn(2+)</name>
        <dbReference type="ChEBI" id="CHEBI:29105"/>
        <note>catalytic</note>
    </ligand>
</feature>
<dbReference type="InterPro" id="IPR024079">
    <property type="entry name" value="MetalloPept_cat_dom_sf"/>
</dbReference>
<feature type="binding site" evidence="4">
    <location>
        <position position="1161"/>
    </location>
    <ligand>
        <name>Zn(2+)</name>
        <dbReference type="ChEBI" id="CHEBI:29105"/>
        <note>catalytic</note>
    </ligand>
</feature>
<feature type="compositionally biased region" description="Polar residues" evidence="5">
    <location>
        <begin position="492"/>
        <end position="512"/>
    </location>
</feature>
<reference evidence="9" key="1">
    <citation type="journal article" date="2020" name="Fungal Divers.">
        <title>Resolving the Mortierellaceae phylogeny through synthesis of multi-gene phylogenetics and phylogenomics.</title>
        <authorList>
            <person name="Vandepol N."/>
            <person name="Liber J."/>
            <person name="Desiro A."/>
            <person name="Na H."/>
            <person name="Kennedy M."/>
            <person name="Barry K."/>
            <person name="Grigoriev I.V."/>
            <person name="Miller A.N."/>
            <person name="O'Donnell K."/>
            <person name="Stajich J.E."/>
            <person name="Bonito G."/>
        </authorList>
    </citation>
    <scope>NUCLEOTIDE SEQUENCE</scope>
    <source>
        <strain evidence="9">KOD948</strain>
    </source>
</reference>
<dbReference type="OrthoDB" id="2189509at2759"/>
<feature type="region of interest" description="Disordered" evidence="5">
    <location>
        <begin position="1598"/>
        <end position="1658"/>
    </location>
</feature>
<name>A0A9P6PKY8_9FUNG</name>
<feature type="compositionally biased region" description="Low complexity" evidence="5">
    <location>
        <begin position="366"/>
        <end position="379"/>
    </location>
</feature>
<dbReference type="PANTHER" id="PTHR11905:SF159">
    <property type="entry name" value="ADAM METALLOPROTEASE"/>
    <property type="match status" value="1"/>
</dbReference>
<evidence type="ECO:0000256" key="2">
    <source>
        <dbReference type="ARBA" id="ARBA00056552"/>
    </source>
</evidence>